<dbReference type="InterPro" id="IPR035979">
    <property type="entry name" value="RBD_domain_sf"/>
</dbReference>
<dbReference type="InterPro" id="IPR012677">
    <property type="entry name" value="Nucleotide-bd_a/b_plait_sf"/>
</dbReference>
<feature type="compositionally biased region" description="Low complexity" evidence="2">
    <location>
        <begin position="25"/>
        <end position="47"/>
    </location>
</feature>
<feature type="region of interest" description="Disordered" evidence="2">
    <location>
        <begin position="25"/>
        <end position="55"/>
    </location>
</feature>
<dbReference type="GO" id="GO:0003723">
    <property type="term" value="F:RNA binding"/>
    <property type="evidence" value="ECO:0007669"/>
    <property type="project" value="UniProtKB-UniRule"/>
</dbReference>
<reference evidence="4" key="1">
    <citation type="journal article" date="2023" name="Plant J.">
        <title>Genome sequences and population genomics provide insights into the demographic history, inbreeding, and mutation load of two 'living fossil' tree species of Dipteronia.</title>
        <authorList>
            <person name="Feng Y."/>
            <person name="Comes H.P."/>
            <person name="Chen J."/>
            <person name="Zhu S."/>
            <person name="Lu R."/>
            <person name="Zhang X."/>
            <person name="Li P."/>
            <person name="Qiu J."/>
            <person name="Olsen K.M."/>
            <person name="Qiu Y."/>
        </authorList>
    </citation>
    <scope>NUCLEOTIDE SEQUENCE</scope>
    <source>
        <strain evidence="4">KIB01</strain>
    </source>
</reference>
<comment type="caution">
    <text evidence="4">The sequence shown here is derived from an EMBL/GenBank/DDBJ whole genome shotgun (WGS) entry which is preliminary data.</text>
</comment>
<name>A0AAD9XTR9_9ROSI</name>
<protein>
    <recommendedName>
        <fullName evidence="3">RRM domain-containing protein</fullName>
    </recommendedName>
</protein>
<dbReference type="Proteomes" id="UP001280121">
    <property type="component" value="Unassembled WGS sequence"/>
</dbReference>
<dbReference type="AlphaFoldDB" id="A0AAD9XTR9"/>
<dbReference type="EMBL" id="JANJYI010000001">
    <property type="protein sequence ID" value="KAK2665415.1"/>
    <property type="molecule type" value="Genomic_DNA"/>
</dbReference>
<evidence type="ECO:0000313" key="4">
    <source>
        <dbReference type="EMBL" id="KAK2665415.1"/>
    </source>
</evidence>
<evidence type="ECO:0000256" key="2">
    <source>
        <dbReference type="SAM" id="MobiDB-lite"/>
    </source>
</evidence>
<keyword evidence="5" id="KW-1185">Reference proteome</keyword>
<keyword evidence="1" id="KW-0694">RNA-binding</keyword>
<dbReference type="PROSITE" id="PS50102">
    <property type="entry name" value="RRM"/>
    <property type="match status" value="1"/>
</dbReference>
<organism evidence="4 5">
    <name type="scientific">Dipteronia dyeriana</name>
    <dbReference type="NCBI Taxonomy" id="168575"/>
    <lineage>
        <taxon>Eukaryota</taxon>
        <taxon>Viridiplantae</taxon>
        <taxon>Streptophyta</taxon>
        <taxon>Embryophyta</taxon>
        <taxon>Tracheophyta</taxon>
        <taxon>Spermatophyta</taxon>
        <taxon>Magnoliopsida</taxon>
        <taxon>eudicotyledons</taxon>
        <taxon>Gunneridae</taxon>
        <taxon>Pentapetalae</taxon>
        <taxon>rosids</taxon>
        <taxon>malvids</taxon>
        <taxon>Sapindales</taxon>
        <taxon>Sapindaceae</taxon>
        <taxon>Hippocastanoideae</taxon>
        <taxon>Acereae</taxon>
        <taxon>Dipteronia</taxon>
    </lineage>
</organism>
<evidence type="ECO:0000259" key="3">
    <source>
        <dbReference type="PROSITE" id="PS50102"/>
    </source>
</evidence>
<evidence type="ECO:0000256" key="1">
    <source>
        <dbReference type="PROSITE-ProRule" id="PRU00176"/>
    </source>
</evidence>
<dbReference type="Gene3D" id="3.30.70.330">
    <property type="match status" value="1"/>
</dbReference>
<dbReference type="Pfam" id="PF04059">
    <property type="entry name" value="RRM_2"/>
    <property type="match status" value="1"/>
</dbReference>
<feature type="domain" description="RRM" evidence="3">
    <location>
        <begin position="220"/>
        <end position="329"/>
    </location>
</feature>
<evidence type="ECO:0000313" key="5">
    <source>
        <dbReference type="Proteomes" id="UP001280121"/>
    </source>
</evidence>
<sequence>MAGDEKRLNPEAAEFIPNTRLIKLPSRTSSSNTTSLYYSLSSRSPPNSHHHVLSFDQNPNNYFQYHHRHHHYNNYCLPPTPPPSPYLLHHTATTSTPPNHPSLYNNTNPNNYHPTQLHDFLVGRGPGPGKGFRRRGKQRGYYSNRSKSVCRRADNGDGRSLIQANKFNINGQKQYHCCPRHNNNNNIYFSNCSRNNILALPNNKQRHHPVVPVKEDGGNTTVMIRNIPNRFTRDMLMDFLDDHCNLENQKAKQLIIQIHNIDAEAEPIFVSAFDFLYLPMDFKSGVNKGYAFVNFTDPKAAWKFYLSSHNLSWGSFKSNKILQIASARLQGREELERHFESTVFACEGKHEYLPVCFSPARDATNNDCILGLLMEWKGWWTLPPGAVDDCGKVWWRVPPSRMSGSVAVISCSRMGISPWWSLVKQRQLVDGLGWIKACDSMVDEFGFGSEG</sequence>
<proteinExistence type="predicted"/>
<dbReference type="InterPro" id="IPR007201">
    <property type="entry name" value="Mei2-like_Rrm_C"/>
</dbReference>
<dbReference type="InterPro" id="IPR000504">
    <property type="entry name" value="RRM_dom"/>
</dbReference>
<accession>A0AAD9XTR9</accession>
<dbReference type="SUPFAM" id="SSF54928">
    <property type="entry name" value="RNA-binding domain, RBD"/>
    <property type="match status" value="1"/>
</dbReference>
<gene>
    <name evidence="4" type="ORF">Ddye_003989</name>
</gene>